<dbReference type="Pfam" id="PF13613">
    <property type="entry name" value="HTH_Tnp_4"/>
    <property type="match status" value="1"/>
</dbReference>
<evidence type="ECO:0000313" key="6">
    <source>
        <dbReference type="Proteomes" id="UP001591681"/>
    </source>
</evidence>
<gene>
    <name evidence="5" type="ORF">ACEWY4_024541</name>
</gene>
<organism evidence="5 6">
    <name type="scientific">Coilia grayii</name>
    <name type="common">Gray's grenadier anchovy</name>
    <dbReference type="NCBI Taxonomy" id="363190"/>
    <lineage>
        <taxon>Eukaryota</taxon>
        <taxon>Metazoa</taxon>
        <taxon>Chordata</taxon>
        <taxon>Craniata</taxon>
        <taxon>Vertebrata</taxon>
        <taxon>Euteleostomi</taxon>
        <taxon>Actinopterygii</taxon>
        <taxon>Neopterygii</taxon>
        <taxon>Teleostei</taxon>
        <taxon>Clupei</taxon>
        <taxon>Clupeiformes</taxon>
        <taxon>Clupeoidei</taxon>
        <taxon>Engraulidae</taxon>
        <taxon>Coilinae</taxon>
        <taxon>Coilia</taxon>
    </lineage>
</organism>
<dbReference type="Proteomes" id="UP001591681">
    <property type="component" value="Unassembled WGS sequence"/>
</dbReference>
<comment type="cofactor">
    <cofactor evidence="1">
        <name>a divalent metal cation</name>
        <dbReference type="ChEBI" id="CHEBI:60240"/>
    </cofactor>
</comment>
<sequence length="431" mass="49520">METECYTHKVTRRECLCPPPYSLHFMPASRRLEWLAALRLKYPPKKVYVCSHHFVNKRPTDEHPNPELFLGYERPVQKKRRTIVRGETLAEEVSQEGEGVPEESHRTVATQWEDPSLWDHSYARSQGVDTPIQNHVMTDAATQSGDFSHFMLQSDTDAYLYTGLPLDTFNTLVSTLERFRNGTLTLSVRDQILMTIMKLKLNRVLGDLSRQFHVSQSVASRIITHWIDKMEEGLRPLIVWLPRETIKATMPASFQKFFPNTTCVIDCSESILQKPKNLDSRGESYSHYYSHNTIKYLVGIAPCGLIMFISSAYGGRASDKYITMNSGILDYLRPGDEVMADRGFLIWDILFERRVNLVLPAFTRGGGQLTEEQVTSTRRIANVRIHVERAIRRLKVYKILSQVVPINMSPKMDKILRICAALANLRNDLIR</sequence>
<dbReference type="PANTHER" id="PTHR23080:SF143">
    <property type="entry name" value="SI:DKEY-56D12.4"/>
    <property type="match status" value="1"/>
</dbReference>
<name>A0ABD1J472_9TELE</name>
<dbReference type="InterPro" id="IPR027806">
    <property type="entry name" value="HARBI1_dom"/>
</dbReference>
<evidence type="ECO:0000313" key="5">
    <source>
        <dbReference type="EMBL" id="KAL2080748.1"/>
    </source>
</evidence>
<dbReference type="Pfam" id="PF13359">
    <property type="entry name" value="DDE_Tnp_4"/>
    <property type="match status" value="1"/>
</dbReference>
<comment type="caution">
    <text evidence="5">The sequence shown here is derived from an EMBL/GenBank/DDBJ whole genome shotgun (WGS) entry which is preliminary data.</text>
</comment>
<evidence type="ECO:0008006" key="7">
    <source>
        <dbReference type="Google" id="ProtNLM"/>
    </source>
</evidence>
<dbReference type="PANTHER" id="PTHR23080">
    <property type="entry name" value="THAP DOMAIN PROTEIN"/>
    <property type="match status" value="1"/>
</dbReference>
<dbReference type="AlphaFoldDB" id="A0ABD1J472"/>
<evidence type="ECO:0000259" key="4">
    <source>
        <dbReference type="Pfam" id="PF13613"/>
    </source>
</evidence>
<evidence type="ECO:0000256" key="2">
    <source>
        <dbReference type="ARBA" id="ARBA00022723"/>
    </source>
</evidence>
<feature type="domain" description="Transposase Helix-turn-helix" evidence="4">
    <location>
        <begin position="186"/>
        <end position="234"/>
    </location>
</feature>
<keyword evidence="6" id="KW-1185">Reference proteome</keyword>
<evidence type="ECO:0000259" key="3">
    <source>
        <dbReference type="Pfam" id="PF13359"/>
    </source>
</evidence>
<reference evidence="5 6" key="1">
    <citation type="submission" date="2024-09" db="EMBL/GenBank/DDBJ databases">
        <title>A chromosome-level genome assembly of Gray's grenadier anchovy, Coilia grayii.</title>
        <authorList>
            <person name="Fu Z."/>
        </authorList>
    </citation>
    <scope>NUCLEOTIDE SEQUENCE [LARGE SCALE GENOMIC DNA]</scope>
    <source>
        <strain evidence="5">G4</strain>
        <tissue evidence="5">Muscle</tissue>
    </source>
</reference>
<accession>A0ABD1J472</accession>
<dbReference type="InterPro" id="IPR027805">
    <property type="entry name" value="Transposase_HTH_dom"/>
</dbReference>
<keyword evidence="2" id="KW-0479">Metal-binding</keyword>
<proteinExistence type="predicted"/>
<dbReference type="EMBL" id="JBHFQA010000021">
    <property type="protein sequence ID" value="KAL2080748.1"/>
    <property type="molecule type" value="Genomic_DNA"/>
</dbReference>
<feature type="domain" description="DDE Tnp4" evidence="3">
    <location>
        <begin position="265"/>
        <end position="424"/>
    </location>
</feature>
<dbReference type="GO" id="GO:0046872">
    <property type="term" value="F:metal ion binding"/>
    <property type="evidence" value="ECO:0007669"/>
    <property type="project" value="UniProtKB-KW"/>
</dbReference>
<protein>
    <recommendedName>
        <fullName evidence="7">THAP-type domain-containing protein</fullName>
    </recommendedName>
</protein>
<evidence type="ECO:0000256" key="1">
    <source>
        <dbReference type="ARBA" id="ARBA00001968"/>
    </source>
</evidence>